<dbReference type="RefSeq" id="WP_272095727.1">
    <property type="nucleotide sequence ID" value="NZ_JAQNDK010000001.1"/>
</dbReference>
<reference evidence="4 5" key="1">
    <citation type="submission" date="2023-01" db="EMBL/GenBank/DDBJ databases">
        <title>Minimal conservation of predation-associated metabolite biosynthetic gene clusters underscores biosynthetic potential of Myxococcota including descriptions for ten novel species: Archangium lansinium sp. nov., Myxococcus landrumus sp. nov., Nannocystis bai.</title>
        <authorList>
            <person name="Ahearne A."/>
            <person name="Stevens C."/>
            <person name="Dowd S."/>
        </authorList>
    </citation>
    <scope>NUCLEOTIDE SEQUENCE [LARGE SCALE GENOMIC DNA]</scope>
    <source>
        <strain evidence="4 5">WIWO2</strain>
    </source>
</reference>
<accession>A0ABT5BZ34</accession>
<proteinExistence type="predicted"/>
<dbReference type="InterPro" id="IPR016187">
    <property type="entry name" value="CTDL_fold"/>
</dbReference>
<organism evidence="4 5">
    <name type="scientific">Sorangium atrum</name>
    <dbReference type="NCBI Taxonomy" id="2995308"/>
    <lineage>
        <taxon>Bacteria</taxon>
        <taxon>Pseudomonadati</taxon>
        <taxon>Myxococcota</taxon>
        <taxon>Polyangia</taxon>
        <taxon>Polyangiales</taxon>
        <taxon>Polyangiaceae</taxon>
        <taxon>Sorangium</taxon>
    </lineage>
</organism>
<evidence type="ECO:0000313" key="4">
    <source>
        <dbReference type="EMBL" id="MDC0678880.1"/>
    </source>
</evidence>
<keyword evidence="1" id="KW-0472">Membrane</keyword>
<sequence length="487" mass="50721">MQPRATACGLPPAIVLGAAVAFLAPASARAADPAPAVAIDLGGVQLELVLVKAGRFRQGSPPAEAGRGDDEAVRDVTLGRDFYLGKFPVTVGQFARFAAETGYRTEAEVGASGGFGFDGKGLSQRKEFTWRTPGFPQTDVHPVTLVTFKDAGEFTRWLTQKTGRAFDLPTEAQWEYADRAGTQTRFYAGDNDSAAAAVGWFKANAGSGTRPVGQKQPNAFGLHDMSGNVYEWCRDWYGPYAPGPAVDPEQTAPPAGDKPRRVLRGGSWLKDAKHLRAAARYRNDPGSRNADNGFRVVAALSASAAAAAPGPTPPPAATAQAPRSSSWSTAAMVGFVGGGVVLASAVVGLIGLLVHRAVGRRPMAGGPPGVTFRPQGDGFWLHAPPHLHGSVLHYRCLVKGAMRRASVPIEPGPRGQFVYTGGVPSAVEVEQIGAAAWAAPRAAGWAAAPSAAPRAAVGAAGRRSRDRISSAPDVAAAAPFRGYPSAY</sequence>
<evidence type="ECO:0000313" key="5">
    <source>
        <dbReference type="Proteomes" id="UP001217485"/>
    </source>
</evidence>
<dbReference type="InterPro" id="IPR005532">
    <property type="entry name" value="SUMF_dom"/>
</dbReference>
<dbReference type="PANTHER" id="PTHR23150:SF19">
    <property type="entry name" value="FORMYLGLYCINE-GENERATING ENZYME"/>
    <property type="match status" value="1"/>
</dbReference>
<keyword evidence="5" id="KW-1185">Reference proteome</keyword>
<keyword evidence="2" id="KW-0732">Signal</keyword>
<dbReference type="PANTHER" id="PTHR23150">
    <property type="entry name" value="SULFATASE MODIFYING FACTOR 1, 2"/>
    <property type="match status" value="1"/>
</dbReference>
<dbReference type="SUPFAM" id="SSF56436">
    <property type="entry name" value="C-type lectin-like"/>
    <property type="match status" value="1"/>
</dbReference>
<evidence type="ECO:0000256" key="1">
    <source>
        <dbReference type="SAM" id="Phobius"/>
    </source>
</evidence>
<dbReference type="InterPro" id="IPR051043">
    <property type="entry name" value="Sulfatase_Mod_Factor_Kinase"/>
</dbReference>
<protein>
    <submittedName>
        <fullName evidence="4">SUMF1/EgtB/PvdO family nonheme iron enzyme</fullName>
    </submittedName>
</protein>
<dbReference type="Gene3D" id="3.90.1580.10">
    <property type="entry name" value="paralog of FGE (formylglycine-generating enzyme)"/>
    <property type="match status" value="1"/>
</dbReference>
<comment type="caution">
    <text evidence="4">The sequence shown here is derived from an EMBL/GenBank/DDBJ whole genome shotgun (WGS) entry which is preliminary data.</text>
</comment>
<feature type="chain" id="PRO_5045214864" evidence="2">
    <location>
        <begin position="31"/>
        <end position="487"/>
    </location>
</feature>
<name>A0ABT5BZ34_9BACT</name>
<gene>
    <name evidence="4" type="ORF">POL72_14135</name>
</gene>
<dbReference type="Proteomes" id="UP001217485">
    <property type="component" value="Unassembled WGS sequence"/>
</dbReference>
<dbReference type="InterPro" id="IPR042095">
    <property type="entry name" value="SUMF_sf"/>
</dbReference>
<feature type="domain" description="Sulfatase-modifying factor enzyme-like" evidence="3">
    <location>
        <begin position="47"/>
        <end position="297"/>
    </location>
</feature>
<feature type="signal peptide" evidence="2">
    <location>
        <begin position="1"/>
        <end position="30"/>
    </location>
</feature>
<keyword evidence="1" id="KW-0812">Transmembrane</keyword>
<keyword evidence="1" id="KW-1133">Transmembrane helix</keyword>
<dbReference type="Pfam" id="PF03781">
    <property type="entry name" value="FGE-sulfatase"/>
    <property type="match status" value="1"/>
</dbReference>
<evidence type="ECO:0000256" key="2">
    <source>
        <dbReference type="SAM" id="SignalP"/>
    </source>
</evidence>
<evidence type="ECO:0000259" key="3">
    <source>
        <dbReference type="Pfam" id="PF03781"/>
    </source>
</evidence>
<dbReference type="EMBL" id="JAQNDK010000001">
    <property type="protein sequence ID" value="MDC0678880.1"/>
    <property type="molecule type" value="Genomic_DNA"/>
</dbReference>
<feature type="transmembrane region" description="Helical" evidence="1">
    <location>
        <begin position="330"/>
        <end position="354"/>
    </location>
</feature>